<dbReference type="HAMAP" id="MF_00265">
    <property type="entry name" value="VapC_Nob1"/>
    <property type="match status" value="1"/>
</dbReference>
<feature type="binding site" evidence="6">
    <location>
        <position position="5"/>
    </location>
    <ligand>
        <name>Mg(2+)</name>
        <dbReference type="ChEBI" id="CHEBI:18420"/>
    </ligand>
</feature>
<keyword evidence="4 6" id="KW-0378">Hydrolase</keyword>
<feature type="domain" description="PIN" evidence="7">
    <location>
        <begin position="4"/>
        <end position="124"/>
    </location>
</feature>
<dbReference type="AlphaFoldDB" id="A0AAU7B202"/>
<evidence type="ECO:0000256" key="1">
    <source>
        <dbReference type="ARBA" id="ARBA00022649"/>
    </source>
</evidence>
<dbReference type="InterPro" id="IPR022907">
    <property type="entry name" value="VapC_family"/>
</dbReference>
<comment type="function">
    <text evidence="6">Toxic component of a toxin-antitoxin (TA) system. An RNase.</text>
</comment>
<evidence type="ECO:0000256" key="4">
    <source>
        <dbReference type="ARBA" id="ARBA00022801"/>
    </source>
</evidence>
<dbReference type="Pfam" id="PF01850">
    <property type="entry name" value="PIN"/>
    <property type="match status" value="1"/>
</dbReference>
<comment type="similarity">
    <text evidence="6">Belongs to the PINc/VapC protein family.</text>
</comment>
<reference evidence="8" key="1">
    <citation type="submission" date="2022-12" db="EMBL/GenBank/DDBJ databases">
        <title>Paraconexibacter alkalitolerans sp. nov. and Baekduia alba sp. nov., isolated from soil and emended description of the genera Paraconexibacter (Chun et al., 2020) and Baekduia (An et al., 2020).</title>
        <authorList>
            <person name="Vieira S."/>
            <person name="Huber K.J."/>
            <person name="Geppert A."/>
            <person name="Wolf J."/>
            <person name="Neumann-Schaal M."/>
            <person name="Muesken M."/>
            <person name="Overmann J."/>
        </authorList>
    </citation>
    <scope>NUCLEOTIDE SEQUENCE</scope>
    <source>
        <strain evidence="8">AEG42_29</strain>
    </source>
</reference>
<name>A0AAU7B202_9ACTN</name>
<evidence type="ECO:0000256" key="6">
    <source>
        <dbReference type="HAMAP-Rule" id="MF_00265"/>
    </source>
</evidence>
<sequence length="135" mass="13893">MIAPDTSVVIAALSPWHEGHGRARAALLETSDRALVGHVALETTSALSRMPAAHRVAPAVTLEALTLAFPDDWLVLDAEALRATLGTLVRAGVRGGALCDGVIGLTALHHGATLVSADRRAASTYDALGVPAVFV</sequence>
<keyword evidence="2 6" id="KW-0540">Nuclease</keyword>
<dbReference type="GO" id="GO:0016787">
    <property type="term" value="F:hydrolase activity"/>
    <property type="evidence" value="ECO:0007669"/>
    <property type="project" value="UniProtKB-KW"/>
</dbReference>
<protein>
    <recommendedName>
        <fullName evidence="6">Ribonuclease VapC</fullName>
        <shortName evidence="6">RNase VapC</shortName>
        <ecNumber evidence="6">3.1.-.-</ecNumber>
    </recommendedName>
    <alternativeName>
        <fullName evidence="6">Toxin VapC</fullName>
    </alternativeName>
</protein>
<dbReference type="EC" id="3.1.-.-" evidence="6"/>
<dbReference type="InterPro" id="IPR029060">
    <property type="entry name" value="PIN-like_dom_sf"/>
</dbReference>
<evidence type="ECO:0000256" key="2">
    <source>
        <dbReference type="ARBA" id="ARBA00022722"/>
    </source>
</evidence>
<dbReference type="GO" id="GO:0090729">
    <property type="term" value="F:toxin activity"/>
    <property type="evidence" value="ECO:0007669"/>
    <property type="project" value="UniProtKB-KW"/>
</dbReference>
<feature type="binding site" evidence="6">
    <location>
        <position position="100"/>
    </location>
    <ligand>
        <name>Mg(2+)</name>
        <dbReference type="ChEBI" id="CHEBI:18420"/>
    </ligand>
</feature>
<keyword evidence="3 6" id="KW-0479">Metal-binding</keyword>
<dbReference type="KEGG" id="parq:DSM112329_04932"/>
<proteinExistence type="inferred from homology"/>
<keyword evidence="5 6" id="KW-0460">Magnesium</keyword>
<dbReference type="SUPFAM" id="SSF88723">
    <property type="entry name" value="PIN domain-like"/>
    <property type="match status" value="1"/>
</dbReference>
<dbReference type="RefSeq" id="WP_354699222.1">
    <property type="nucleotide sequence ID" value="NZ_CP114014.1"/>
</dbReference>
<dbReference type="EMBL" id="CP114014">
    <property type="protein sequence ID" value="XAY08037.1"/>
    <property type="molecule type" value="Genomic_DNA"/>
</dbReference>
<dbReference type="Gene3D" id="3.40.50.1010">
    <property type="entry name" value="5'-nuclease"/>
    <property type="match status" value="1"/>
</dbReference>
<dbReference type="InterPro" id="IPR002716">
    <property type="entry name" value="PIN_dom"/>
</dbReference>
<dbReference type="GO" id="GO:0004540">
    <property type="term" value="F:RNA nuclease activity"/>
    <property type="evidence" value="ECO:0007669"/>
    <property type="project" value="InterPro"/>
</dbReference>
<evidence type="ECO:0000256" key="5">
    <source>
        <dbReference type="ARBA" id="ARBA00022842"/>
    </source>
</evidence>
<evidence type="ECO:0000259" key="7">
    <source>
        <dbReference type="Pfam" id="PF01850"/>
    </source>
</evidence>
<evidence type="ECO:0000313" key="8">
    <source>
        <dbReference type="EMBL" id="XAY08037.1"/>
    </source>
</evidence>
<accession>A0AAU7B202</accession>
<organism evidence="8">
    <name type="scientific">Paraconexibacter sp. AEG42_29</name>
    <dbReference type="NCBI Taxonomy" id="2997339"/>
    <lineage>
        <taxon>Bacteria</taxon>
        <taxon>Bacillati</taxon>
        <taxon>Actinomycetota</taxon>
        <taxon>Thermoleophilia</taxon>
        <taxon>Solirubrobacterales</taxon>
        <taxon>Paraconexibacteraceae</taxon>
        <taxon>Paraconexibacter</taxon>
    </lineage>
</organism>
<keyword evidence="1 6" id="KW-1277">Toxin-antitoxin system</keyword>
<evidence type="ECO:0000256" key="3">
    <source>
        <dbReference type="ARBA" id="ARBA00022723"/>
    </source>
</evidence>
<keyword evidence="6" id="KW-0800">Toxin</keyword>
<dbReference type="GO" id="GO:0000287">
    <property type="term" value="F:magnesium ion binding"/>
    <property type="evidence" value="ECO:0007669"/>
    <property type="project" value="UniProtKB-UniRule"/>
</dbReference>
<gene>
    <name evidence="6" type="primary">vapC</name>
    <name evidence="8" type="ORF">DSM112329_04932</name>
</gene>
<comment type="cofactor">
    <cofactor evidence="6">
        <name>Mg(2+)</name>
        <dbReference type="ChEBI" id="CHEBI:18420"/>
    </cofactor>
</comment>